<dbReference type="eggNOG" id="ENOG502S8N0">
    <property type="taxonomic scope" value="Eukaryota"/>
</dbReference>
<feature type="compositionally biased region" description="Polar residues" evidence="9">
    <location>
        <begin position="75"/>
        <end position="86"/>
    </location>
</feature>
<protein>
    <recommendedName>
        <fullName evidence="10">C2H2-type domain-containing protein</fullName>
    </recommendedName>
</protein>
<name>A0A022QYI1_ERYGU</name>
<dbReference type="KEGG" id="egt:105962903"/>
<dbReference type="PROSITE" id="PS00028">
    <property type="entry name" value="ZINC_FINGER_C2H2_1"/>
    <property type="match status" value="1"/>
</dbReference>
<evidence type="ECO:0000259" key="10">
    <source>
        <dbReference type="PROSITE" id="PS50157"/>
    </source>
</evidence>
<dbReference type="Pfam" id="PF13912">
    <property type="entry name" value="zf-C2H2_6"/>
    <property type="match status" value="1"/>
</dbReference>
<feature type="compositionally biased region" description="Acidic residues" evidence="9">
    <location>
        <begin position="155"/>
        <end position="166"/>
    </location>
</feature>
<feature type="region of interest" description="Disordered" evidence="9">
    <location>
        <begin position="1"/>
        <end position="33"/>
    </location>
</feature>
<evidence type="ECO:0000256" key="8">
    <source>
        <dbReference type="PROSITE-ProRule" id="PRU00042"/>
    </source>
</evidence>
<dbReference type="PhylomeDB" id="A0A022QYI1"/>
<dbReference type="GO" id="GO:0008270">
    <property type="term" value="F:zinc ion binding"/>
    <property type="evidence" value="ECO:0007669"/>
    <property type="project" value="UniProtKB-KW"/>
</dbReference>
<evidence type="ECO:0000313" key="11">
    <source>
        <dbReference type="EMBL" id="EYU32971.1"/>
    </source>
</evidence>
<dbReference type="Proteomes" id="UP000030748">
    <property type="component" value="Unassembled WGS sequence"/>
</dbReference>
<feature type="compositionally biased region" description="Polar residues" evidence="9">
    <location>
        <begin position="1"/>
        <end position="12"/>
    </location>
</feature>
<organism evidence="11 12">
    <name type="scientific">Erythranthe guttata</name>
    <name type="common">Yellow monkey flower</name>
    <name type="synonym">Mimulus guttatus</name>
    <dbReference type="NCBI Taxonomy" id="4155"/>
    <lineage>
        <taxon>Eukaryota</taxon>
        <taxon>Viridiplantae</taxon>
        <taxon>Streptophyta</taxon>
        <taxon>Embryophyta</taxon>
        <taxon>Tracheophyta</taxon>
        <taxon>Spermatophyta</taxon>
        <taxon>Magnoliopsida</taxon>
        <taxon>eudicotyledons</taxon>
        <taxon>Gunneridae</taxon>
        <taxon>Pentapetalae</taxon>
        <taxon>asterids</taxon>
        <taxon>lamiids</taxon>
        <taxon>Lamiales</taxon>
        <taxon>Phrymaceae</taxon>
        <taxon>Erythranthe</taxon>
    </lineage>
</organism>
<evidence type="ECO:0000256" key="3">
    <source>
        <dbReference type="ARBA" id="ARBA00022771"/>
    </source>
</evidence>
<dbReference type="PANTHER" id="PTHR45801:SF111">
    <property type="entry name" value="C2H2 AND C2HC ZINC FINGERS SUPERFAMILY PROTEIN"/>
    <property type="match status" value="1"/>
</dbReference>
<feature type="region of interest" description="Disordered" evidence="9">
    <location>
        <begin position="52"/>
        <end position="105"/>
    </location>
</feature>
<accession>A0A022QYI1</accession>
<keyword evidence="7" id="KW-0539">Nucleus</keyword>
<dbReference type="PROSITE" id="PS50157">
    <property type="entry name" value="ZINC_FINGER_C2H2_2"/>
    <property type="match status" value="1"/>
</dbReference>
<dbReference type="STRING" id="4155.A0A022QYI1"/>
<gene>
    <name evidence="11" type="ORF">MIMGU_mgv1a021877mg</name>
</gene>
<dbReference type="SUPFAM" id="SSF57667">
    <property type="entry name" value="beta-beta-alpha zinc fingers"/>
    <property type="match status" value="1"/>
</dbReference>
<dbReference type="OrthoDB" id="780709at2759"/>
<dbReference type="GO" id="GO:0005634">
    <property type="term" value="C:nucleus"/>
    <property type="evidence" value="ECO:0007669"/>
    <property type="project" value="UniProtKB-SubCell"/>
</dbReference>
<evidence type="ECO:0000256" key="7">
    <source>
        <dbReference type="ARBA" id="ARBA00023242"/>
    </source>
</evidence>
<keyword evidence="2" id="KW-0479">Metal-binding</keyword>
<dbReference type="Gene3D" id="3.30.160.60">
    <property type="entry name" value="Classic Zinc Finger"/>
    <property type="match status" value="1"/>
</dbReference>
<dbReference type="InterPro" id="IPR036236">
    <property type="entry name" value="Znf_C2H2_sf"/>
</dbReference>
<evidence type="ECO:0000256" key="4">
    <source>
        <dbReference type="ARBA" id="ARBA00022833"/>
    </source>
</evidence>
<keyword evidence="12" id="KW-1185">Reference proteome</keyword>
<evidence type="ECO:0000313" key="12">
    <source>
        <dbReference type="Proteomes" id="UP000030748"/>
    </source>
</evidence>
<keyword evidence="6" id="KW-0804">Transcription</keyword>
<evidence type="ECO:0000256" key="9">
    <source>
        <dbReference type="SAM" id="MobiDB-lite"/>
    </source>
</evidence>
<dbReference type="InterPro" id="IPR052426">
    <property type="entry name" value="Plant_dev_regulator"/>
</dbReference>
<dbReference type="AlphaFoldDB" id="A0A022QYI1"/>
<dbReference type="PANTHER" id="PTHR45801">
    <property type="entry name" value="OS07G0101800 PROTEIN"/>
    <property type="match status" value="1"/>
</dbReference>
<dbReference type="EMBL" id="KI630810">
    <property type="protein sequence ID" value="EYU32971.1"/>
    <property type="molecule type" value="Genomic_DNA"/>
</dbReference>
<evidence type="ECO:0000256" key="5">
    <source>
        <dbReference type="ARBA" id="ARBA00023015"/>
    </source>
</evidence>
<evidence type="ECO:0000256" key="6">
    <source>
        <dbReference type="ARBA" id="ARBA00023163"/>
    </source>
</evidence>
<feature type="compositionally biased region" description="Basic residues" evidence="9">
    <location>
        <begin position="56"/>
        <end position="67"/>
    </location>
</feature>
<evidence type="ECO:0000256" key="1">
    <source>
        <dbReference type="ARBA" id="ARBA00004123"/>
    </source>
</evidence>
<sequence>METGKSSNSSDNFVPPENDHRPENSTGDSAGVGRSYECTFCKRGFTNAQALGGHMNIHRRDKAKAKQKNRDDEITSNTPSNVSKPQENIPHHHQYQMYLPPPPPPRNPNFQTGDYLPPLRRLENYDHRRVGHVADLSLRIGLSTPTTVEGGEAKENDDDVDLELRL</sequence>
<proteinExistence type="predicted"/>
<dbReference type="InterPro" id="IPR013087">
    <property type="entry name" value="Znf_C2H2_type"/>
</dbReference>
<dbReference type="SMART" id="SM00355">
    <property type="entry name" value="ZnF_C2H2"/>
    <property type="match status" value="1"/>
</dbReference>
<keyword evidence="3 8" id="KW-0863">Zinc-finger</keyword>
<feature type="region of interest" description="Disordered" evidence="9">
    <location>
        <begin position="144"/>
        <end position="166"/>
    </location>
</feature>
<feature type="domain" description="C2H2-type" evidence="10">
    <location>
        <begin position="36"/>
        <end position="63"/>
    </location>
</feature>
<evidence type="ECO:0000256" key="2">
    <source>
        <dbReference type="ARBA" id="ARBA00022723"/>
    </source>
</evidence>
<reference evidence="11 12" key="1">
    <citation type="journal article" date="2013" name="Proc. Natl. Acad. Sci. U.S.A.">
        <title>Fine-scale variation in meiotic recombination in Mimulus inferred from population shotgun sequencing.</title>
        <authorList>
            <person name="Hellsten U."/>
            <person name="Wright K.M."/>
            <person name="Jenkins J."/>
            <person name="Shu S."/>
            <person name="Yuan Y."/>
            <person name="Wessler S.R."/>
            <person name="Schmutz J."/>
            <person name="Willis J.H."/>
            <person name="Rokhsar D.S."/>
        </authorList>
    </citation>
    <scope>NUCLEOTIDE SEQUENCE [LARGE SCALE GENOMIC DNA]</scope>
    <source>
        <strain evidence="12">cv. DUN x IM62</strain>
    </source>
</reference>
<keyword evidence="4" id="KW-0862">Zinc</keyword>
<keyword evidence="5" id="KW-0805">Transcription regulation</keyword>
<comment type="subcellular location">
    <subcellularLocation>
        <location evidence="1">Nucleus</location>
    </subcellularLocation>
</comment>